<dbReference type="InterPro" id="IPR012674">
    <property type="entry name" value="Calycin"/>
</dbReference>
<keyword evidence="2" id="KW-1185">Reference proteome</keyword>
<sequence length="211" mass="23135">MEGWMEVEGWWRLLEGWMAGGGWWRDDGGWMDGGGMMEGWMDGGRADGGRDGLEGWVRDDGGRDGGGMMEGSSPFFLNRSGKCSSLIYDVKFENSSMLIEEPFYLKEVYLPTDCSDCLLVYEDVASGGDTFSSLLLFSRRRNVSDAAMDDLKGKAECLGMPSPIMVDAKSDLCPEDVPPSEGLSALNSIFEAKMGHHVARLLDALFDALVN</sequence>
<accession>A0A5C6N2H0</accession>
<dbReference type="Gene3D" id="2.40.128.20">
    <property type="match status" value="1"/>
</dbReference>
<name>A0A5C6N2H0_9TELE</name>
<protein>
    <submittedName>
        <fullName evidence="1">Uncharacterized protein</fullName>
    </submittedName>
</protein>
<dbReference type="SUPFAM" id="SSF50814">
    <property type="entry name" value="Lipocalins"/>
    <property type="match status" value="1"/>
</dbReference>
<evidence type="ECO:0000313" key="2">
    <source>
        <dbReference type="Proteomes" id="UP000324091"/>
    </source>
</evidence>
<proteinExistence type="predicted"/>
<dbReference type="AlphaFoldDB" id="A0A5C6N2H0"/>
<dbReference type="Proteomes" id="UP000324091">
    <property type="component" value="Chromosome 6"/>
</dbReference>
<dbReference type="EMBL" id="RHFK02000019">
    <property type="protein sequence ID" value="TWW59850.1"/>
    <property type="molecule type" value="Genomic_DNA"/>
</dbReference>
<organism evidence="1 2">
    <name type="scientific">Takifugu flavidus</name>
    <name type="common">sansaifugu</name>
    <dbReference type="NCBI Taxonomy" id="433684"/>
    <lineage>
        <taxon>Eukaryota</taxon>
        <taxon>Metazoa</taxon>
        <taxon>Chordata</taxon>
        <taxon>Craniata</taxon>
        <taxon>Vertebrata</taxon>
        <taxon>Euteleostomi</taxon>
        <taxon>Actinopterygii</taxon>
        <taxon>Neopterygii</taxon>
        <taxon>Teleostei</taxon>
        <taxon>Neoteleostei</taxon>
        <taxon>Acanthomorphata</taxon>
        <taxon>Eupercaria</taxon>
        <taxon>Tetraodontiformes</taxon>
        <taxon>Tetradontoidea</taxon>
        <taxon>Tetraodontidae</taxon>
        <taxon>Takifugu</taxon>
    </lineage>
</organism>
<evidence type="ECO:0000313" key="1">
    <source>
        <dbReference type="EMBL" id="TWW59850.1"/>
    </source>
</evidence>
<comment type="caution">
    <text evidence="1">The sequence shown here is derived from an EMBL/GenBank/DDBJ whole genome shotgun (WGS) entry which is preliminary data.</text>
</comment>
<gene>
    <name evidence="1" type="ORF">D4764_06G0013800</name>
</gene>
<reference evidence="1 2" key="1">
    <citation type="submission" date="2019-04" db="EMBL/GenBank/DDBJ databases">
        <title>Chromosome genome assembly for Takifugu flavidus.</title>
        <authorList>
            <person name="Xiao S."/>
        </authorList>
    </citation>
    <scope>NUCLEOTIDE SEQUENCE [LARGE SCALE GENOMIC DNA]</scope>
    <source>
        <strain evidence="1">HTHZ2018</strain>
        <tissue evidence="1">Muscle</tissue>
    </source>
</reference>